<feature type="transmembrane region" description="Helical" evidence="1">
    <location>
        <begin position="6"/>
        <end position="26"/>
    </location>
</feature>
<dbReference type="EMBL" id="LLXJ01001460">
    <property type="protein sequence ID" value="PKC02074.1"/>
    <property type="molecule type" value="Genomic_DNA"/>
</dbReference>
<keyword evidence="1" id="KW-1133">Transmembrane helix</keyword>
<keyword evidence="1" id="KW-0812">Transmembrane</keyword>
<reference evidence="2 3" key="1">
    <citation type="submission" date="2016-04" db="EMBL/GenBank/DDBJ databases">
        <title>Genome analyses suggest a sexual origin of heterokaryosis in a supposedly ancient asexual fungus.</title>
        <authorList>
            <person name="Ropars J."/>
            <person name="Sedzielewska K."/>
            <person name="Noel J."/>
            <person name="Charron P."/>
            <person name="Farinelli L."/>
            <person name="Marton T."/>
            <person name="Kruger M."/>
            <person name="Pelin A."/>
            <person name="Brachmann A."/>
            <person name="Corradi N."/>
        </authorList>
    </citation>
    <scope>NUCLEOTIDE SEQUENCE [LARGE SCALE GENOMIC DNA]</scope>
    <source>
        <strain evidence="2 3">A5</strain>
    </source>
</reference>
<comment type="caution">
    <text evidence="2">The sequence shown here is derived from an EMBL/GenBank/DDBJ whole genome shotgun (WGS) entry which is preliminary data.</text>
</comment>
<evidence type="ECO:0000256" key="1">
    <source>
        <dbReference type="SAM" id="Phobius"/>
    </source>
</evidence>
<organism evidence="2 3">
    <name type="scientific">Rhizophagus irregularis</name>
    <dbReference type="NCBI Taxonomy" id="588596"/>
    <lineage>
        <taxon>Eukaryota</taxon>
        <taxon>Fungi</taxon>
        <taxon>Fungi incertae sedis</taxon>
        <taxon>Mucoromycota</taxon>
        <taxon>Glomeromycotina</taxon>
        <taxon>Glomeromycetes</taxon>
        <taxon>Glomerales</taxon>
        <taxon>Glomeraceae</taxon>
        <taxon>Rhizophagus</taxon>
    </lineage>
</organism>
<gene>
    <name evidence="2" type="ORF">RhiirA5_381232</name>
</gene>
<dbReference type="AlphaFoldDB" id="A0A2N0P5H0"/>
<evidence type="ECO:0000313" key="3">
    <source>
        <dbReference type="Proteomes" id="UP000232722"/>
    </source>
</evidence>
<name>A0A2N0P5H0_9GLOM</name>
<protein>
    <submittedName>
        <fullName evidence="2">Uncharacterized protein</fullName>
    </submittedName>
</protein>
<evidence type="ECO:0000313" key="2">
    <source>
        <dbReference type="EMBL" id="PKC02074.1"/>
    </source>
</evidence>
<proteinExistence type="predicted"/>
<accession>A0A2N0P5H0</accession>
<dbReference type="Proteomes" id="UP000232722">
    <property type="component" value="Unassembled WGS sequence"/>
</dbReference>
<sequence length="101" mass="12282">MDDNLGLHHGFLFGCIVLNQVTFWFFRHRILTTWTHRRNQPWFFYILDKSGCENQRRGRRIFNIGWISQMDRMEMDFWFLGGLDGIHSTEHNEGNRCYILL</sequence>
<reference evidence="2 3" key="2">
    <citation type="submission" date="2017-09" db="EMBL/GenBank/DDBJ databases">
        <title>Extensive intraspecific genome diversity in a model arbuscular mycorrhizal fungus.</title>
        <authorList>
            <person name="Chen E.C."/>
            <person name="Morin E."/>
            <person name="Beaudet D."/>
            <person name="Noel J."/>
            <person name="Ndikumana S."/>
            <person name="Charron P."/>
            <person name="St-Onge C."/>
            <person name="Giorgi J."/>
            <person name="Grigoriev I.V."/>
            <person name="Roux C."/>
            <person name="Martin F.M."/>
            <person name="Corradi N."/>
        </authorList>
    </citation>
    <scope>NUCLEOTIDE SEQUENCE [LARGE SCALE GENOMIC DNA]</scope>
    <source>
        <strain evidence="2 3">A5</strain>
    </source>
</reference>
<keyword evidence="1" id="KW-0472">Membrane</keyword>